<dbReference type="SUPFAM" id="SSF55159">
    <property type="entry name" value="eIF1-like"/>
    <property type="match status" value="1"/>
</dbReference>
<dbReference type="InterPro" id="IPR048248">
    <property type="entry name" value="PUA_eIF2d-like"/>
</dbReference>
<dbReference type="Pfam" id="PF25304">
    <property type="entry name" value="WHD_eIF2D"/>
    <property type="match status" value="1"/>
</dbReference>
<dbReference type="Proteomes" id="UP001303373">
    <property type="component" value="Chromosome 12"/>
</dbReference>
<dbReference type="SUPFAM" id="SSF47592">
    <property type="entry name" value="SWIB/MDM2 domain"/>
    <property type="match status" value="1"/>
</dbReference>
<reference evidence="3 4" key="1">
    <citation type="submission" date="2023-11" db="EMBL/GenBank/DDBJ databases">
        <title>An acidophilic fungus is an integral part of prey digestion in a carnivorous sundew plant.</title>
        <authorList>
            <person name="Tsai I.J."/>
        </authorList>
    </citation>
    <scope>NUCLEOTIDE SEQUENCE [LARGE SCALE GENOMIC DNA]</scope>
    <source>
        <strain evidence="3">169a</strain>
    </source>
</reference>
<dbReference type="Pfam" id="PF26291">
    <property type="entry name" value="SWIB_eIF2D"/>
    <property type="match status" value="1"/>
</dbReference>
<dbReference type="GO" id="GO:0003743">
    <property type="term" value="F:translation initiation factor activity"/>
    <property type="evidence" value="ECO:0007669"/>
    <property type="project" value="InterPro"/>
</dbReference>
<feature type="region of interest" description="Disordered" evidence="1">
    <location>
        <begin position="390"/>
        <end position="414"/>
    </location>
</feature>
<gene>
    <name evidence="3" type="ORF">R9X50_00696200</name>
</gene>
<dbReference type="PANTHER" id="PTHR12217">
    <property type="entry name" value="EUKARYOTIC TRANSLATION INITIATION FACTOR 2D"/>
    <property type="match status" value="1"/>
</dbReference>
<dbReference type="Pfam" id="PF01253">
    <property type="entry name" value="SUI1"/>
    <property type="match status" value="1"/>
</dbReference>
<feature type="region of interest" description="Disordered" evidence="1">
    <location>
        <begin position="236"/>
        <end position="273"/>
    </location>
</feature>
<dbReference type="FunFam" id="3.30.780.10:FF:000008">
    <property type="entry name" value="eukaryotic translation initiation factor 2D"/>
    <property type="match status" value="1"/>
</dbReference>
<dbReference type="InterPro" id="IPR036885">
    <property type="entry name" value="SWIB_MDM2_dom_sf"/>
</dbReference>
<dbReference type="CDD" id="cd11608">
    <property type="entry name" value="eIF2D_C"/>
    <property type="match status" value="1"/>
</dbReference>
<dbReference type="InterPro" id="IPR004521">
    <property type="entry name" value="Uncharacterised_CHP00451"/>
</dbReference>
<evidence type="ECO:0000313" key="4">
    <source>
        <dbReference type="Proteomes" id="UP001303373"/>
    </source>
</evidence>
<evidence type="ECO:0000256" key="1">
    <source>
        <dbReference type="SAM" id="MobiDB-lite"/>
    </source>
</evidence>
<dbReference type="CDD" id="cd21156">
    <property type="entry name" value="PUA_eIF2d-like"/>
    <property type="match status" value="1"/>
</dbReference>
<dbReference type="SUPFAM" id="SSF88697">
    <property type="entry name" value="PUA domain-like"/>
    <property type="match status" value="1"/>
</dbReference>
<dbReference type="GO" id="GO:0003723">
    <property type="term" value="F:RNA binding"/>
    <property type="evidence" value="ECO:0007669"/>
    <property type="project" value="InterPro"/>
</dbReference>
<dbReference type="AlphaFoldDB" id="A0AAQ3M8U6"/>
<dbReference type="PROSITE" id="PS50296">
    <property type="entry name" value="SUI1"/>
    <property type="match status" value="1"/>
</dbReference>
<dbReference type="Pfam" id="PF26292">
    <property type="entry name" value="PUA_elF2D"/>
    <property type="match status" value="1"/>
</dbReference>
<dbReference type="InterPro" id="IPR058886">
    <property type="entry name" value="SWIB_eIF2D"/>
</dbReference>
<accession>A0AAQ3M8U6</accession>
<feature type="domain" description="SUI1" evidence="2">
    <location>
        <begin position="540"/>
        <end position="618"/>
    </location>
</feature>
<organism evidence="3 4">
    <name type="scientific">Acrodontium crateriforme</name>
    <dbReference type="NCBI Taxonomy" id="150365"/>
    <lineage>
        <taxon>Eukaryota</taxon>
        <taxon>Fungi</taxon>
        <taxon>Dikarya</taxon>
        <taxon>Ascomycota</taxon>
        <taxon>Pezizomycotina</taxon>
        <taxon>Dothideomycetes</taxon>
        <taxon>Dothideomycetidae</taxon>
        <taxon>Mycosphaerellales</taxon>
        <taxon>Teratosphaeriaceae</taxon>
        <taxon>Acrodontium</taxon>
    </lineage>
</organism>
<dbReference type="EMBL" id="CP138591">
    <property type="protein sequence ID" value="WPH04077.1"/>
    <property type="molecule type" value="Genomic_DNA"/>
</dbReference>
<dbReference type="InterPro" id="IPR039759">
    <property type="entry name" value="eIF2D_SUI1"/>
</dbReference>
<keyword evidence="4" id="KW-1185">Reference proteome</keyword>
<dbReference type="PROSITE" id="PS50890">
    <property type="entry name" value="PUA"/>
    <property type="match status" value="1"/>
</dbReference>
<dbReference type="InterPro" id="IPR015947">
    <property type="entry name" value="PUA-like_sf"/>
</dbReference>
<dbReference type="InterPro" id="IPR039757">
    <property type="entry name" value="EIF2D"/>
</dbReference>
<dbReference type="Gene3D" id="3.30.780.10">
    <property type="entry name" value="SUI1-like domain"/>
    <property type="match status" value="1"/>
</dbReference>
<dbReference type="GO" id="GO:0001731">
    <property type="term" value="P:formation of translation preinitiation complex"/>
    <property type="evidence" value="ECO:0007669"/>
    <property type="project" value="InterPro"/>
</dbReference>
<dbReference type="InterPro" id="IPR036877">
    <property type="entry name" value="SUI1_dom_sf"/>
</dbReference>
<dbReference type="InterPro" id="IPR057429">
    <property type="entry name" value="WH_eIF2D"/>
</dbReference>
<sequence length="865" mass="95027">MFKKKPTVKPLAPLRSSDRRKLADQIITDYGLQLPAADDQSPEQKAEATAAHSALRASLLPDNIQSARFATTHGPDLKPASGTFYIGSQSGQDARILWFQLEGRIYPSVYTLWKHPDIVALLFTPDIVVKKLQGGADLMTPGLAGGPPFPSRATKDAIAAIASTNSPTVPVAVGVCKIDVSGLEVVQGAKGHAVETVHWVGDELWSYSVAGKPGQSPPDEIEGWAKVLEEQGLTEKTEALNLDDDEADDGGVTLEAGDNATPPSMNDGSAPEAKKLTQPEIDAAFRDAFIYGVYQQKLTNSSAKHYGLVFPLSQSSIMATLVQPFLPAFTPEESQQLQIKKSSWKTIKKFVKSLHKDQQVKSKDTGNETVILDIDFEDVAFTSFKPYRLPKKDNGPSDSSNKAAENGDAGSDDSVGQKLQVLTLYKPTSKLQPLFTNSEASGPKQLFTPSEVREIVTSYVERESLISESNKRLVKLDPTLGNAVFDGSGSLDKEVLSKGSVPRDALIDRVLHAMAPSYAIVRNEADSANVKAKSGTPPKIRITLERRAGSKTVTRVSGLEMYHINARALADELRKVCAGSTSIEPLAGATKKNEKEIMEVMIQGPQKDAVIKALEKRGVLNIPELLELVLLSLPGNTIYEEISACRTILLSCTTARTWYSLIQTSPSIRRRLYLPTCDRSSVSNPWSEQSAFPPAQPNPWIPLLLLNQRSWGSSYPFDNSYSAFNLAPSQPKFWTFSFEMSRAQYSRLPPPGAWRDMLAALPPFTDIWYTRCFYELGSGRAPFVTHWDYDAKKPKSQQQYRVHSDQGITLGMIADAMTEMFEKYTNARFVLVESLHAEGKVADDRPAAKAYLPGSSAEEREYAWY</sequence>
<protein>
    <recommendedName>
        <fullName evidence="2">SUI1 domain-containing protein</fullName>
    </recommendedName>
</protein>
<name>A0AAQ3M8U6_9PEZI</name>
<evidence type="ECO:0000259" key="2">
    <source>
        <dbReference type="PROSITE" id="PS50296"/>
    </source>
</evidence>
<dbReference type="Gene3D" id="3.10.400.20">
    <property type="match status" value="1"/>
</dbReference>
<dbReference type="NCBIfam" id="TIGR00451">
    <property type="entry name" value="unchar_dom_2"/>
    <property type="match status" value="1"/>
</dbReference>
<dbReference type="InterPro" id="IPR001950">
    <property type="entry name" value="SUI1"/>
</dbReference>
<proteinExistence type="predicted"/>
<evidence type="ECO:0000313" key="3">
    <source>
        <dbReference type="EMBL" id="WPH04077.1"/>
    </source>
</evidence>
<dbReference type="PANTHER" id="PTHR12217:SF4">
    <property type="entry name" value="EUKARYOTIC TRANSLATION INITIATION FACTOR 2D"/>
    <property type="match status" value="1"/>
</dbReference>